<dbReference type="EMBL" id="JANJYI010000006">
    <property type="protein sequence ID" value="KAK2645058.1"/>
    <property type="molecule type" value="Genomic_DNA"/>
</dbReference>
<evidence type="ECO:0000313" key="2">
    <source>
        <dbReference type="Proteomes" id="UP001280121"/>
    </source>
</evidence>
<dbReference type="AlphaFoldDB" id="A0AAD9TZU5"/>
<dbReference type="Proteomes" id="UP001280121">
    <property type="component" value="Unassembled WGS sequence"/>
</dbReference>
<accession>A0AAD9TZU5</accession>
<keyword evidence="2" id="KW-1185">Reference proteome</keyword>
<protein>
    <submittedName>
        <fullName evidence="1">Uncharacterized protein</fullName>
    </submittedName>
</protein>
<comment type="caution">
    <text evidence="1">The sequence shown here is derived from an EMBL/GenBank/DDBJ whole genome shotgun (WGS) entry which is preliminary data.</text>
</comment>
<reference evidence="1" key="1">
    <citation type="journal article" date="2023" name="Plant J.">
        <title>Genome sequences and population genomics provide insights into the demographic history, inbreeding, and mutation load of two 'living fossil' tree species of Dipteronia.</title>
        <authorList>
            <person name="Feng Y."/>
            <person name="Comes H.P."/>
            <person name="Chen J."/>
            <person name="Zhu S."/>
            <person name="Lu R."/>
            <person name="Zhang X."/>
            <person name="Li P."/>
            <person name="Qiu J."/>
            <person name="Olsen K.M."/>
            <person name="Qiu Y."/>
        </authorList>
    </citation>
    <scope>NUCLEOTIDE SEQUENCE</scope>
    <source>
        <strain evidence="1">KIB01</strain>
    </source>
</reference>
<proteinExistence type="predicted"/>
<gene>
    <name evidence="1" type="ORF">Ddye_020253</name>
</gene>
<name>A0AAD9TZU5_9ROSI</name>
<evidence type="ECO:0000313" key="1">
    <source>
        <dbReference type="EMBL" id="KAK2645058.1"/>
    </source>
</evidence>
<sequence>MSRKRDRDFYVPNYEGEWKKKQSGAVENVVNGKDEVGVEISAPHVDSTLMESSMENEILGDAEEVGGISSMQNEIDRLLRKPDSGLETEFMDLAQTVGLLVRFAVDLFGDVNEIMSDVQKRGEKQKKKEGYRAAFREATEDCLLEDLGFVGDKYTWCNKSKECDDYGAIGYVSRYQGLEIPVF</sequence>
<organism evidence="1 2">
    <name type="scientific">Dipteronia dyeriana</name>
    <dbReference type="NCBI Taxonomy" id="168575"/>
    <lineage>
        <taxon>Eukaryota</taxon>
        <taxon>Viridiplantae</taxon>
        <taxon>Streptophyta</taxon>
        <taxon>Embryophyta</taxon>
        <taxon>Tracheophyta</taxon>
        <taxon>Spermatophyta</taxon>
        <taxon>Magnoliopsida</taxon>
        <taxon>eudicotyledons</taxon>
        <taxon>Gunneridae</taxon>
        <taxon>Pentapetalae</taxon>
        <taxon>rosids</taxon>
        <taxon>malvids</taxon>
        <taxon>Sapindales</taxon>
        <taxon>Sapindaceae</taxon>
        <taxon>Hippocastanoideae</taxon>
        <taxon>Acereae</taxon>
        <taxon>Dipteronia</taxon>
    </lineage>
</organism>